<dbReference type="PROSITE" id="PS51892">
    <property type="entry name" value="SUBTILASE"/>
    <property type="match status" value="1"/>
</dbReference>
<feature type="non-terminal residue" evidence="7">
    <location>
        <position position="264"/>
    </location>
</feature>
<dbReference type="SUPFAM" id="SSF52743">
    <property type="entry name" value="Subtilisin-like"/>
    <property type="match status" value="1"/>
</dbReference>
<dbReference type="EMBL" id="JBHTIS010002544">
    <property type="protein sequence ID" value="MFD1050010.1"/>
    <property type="molecule type" value="Genomic_DNA"/>
</dbReference>
<dbReference type="InterPro" id="IPR036852">
    <property type="entry name" value="Peptidase_S8/S53_dom_sf"/>
</dbReference>
<gene>
    <name evidence="7" type="ORF">ACFQ1S_32990</name>
</gene>
<proteinExistence type="inferred from homology"/>
<reference evidence="8" key="1">
    <citation type="journal article" date="2019" name="Int. J. Syst. Evol. Microbiol.">
        <title>The Global Catalogue of Microorganisms (GCM) 10K type strain sequencing project: providing services to taxonomists for standard genome sequencing and annotation.</title>
        <authorList>
            <consortium name="The Broad Institute Genomics Platform"/>
            <consortium name="The Broad Institute Genome Sequencing Center for Infectious Disease"/>
            <person name="Wu L."/>
            <person name="Ma J."/>
        </authorList>
    </citation>
    <scope>NUCLEOTIDE SEQUENCE [LARGE SCALE GENOMIC DNA]</scope>
    <source>
        <strain evidence="8">JCM 31486</strain>
    </source>
</reference>
<dbReference type="Gene3D" id="3.40.50.200">
    <property type="entry name" value="Peptidase S8/S53 domain"/>
    <property type="match status" value="1"/>
</dbReference>
<dbReference type="InterPro" id="IPR051048">
    <property type="entry name" value="Peptidase_S8/S53_subtilisin"/>
</dbReference>
<sequence length="264" mass="27255">MDAVEWNISQIRANKVWSDFNDRGEGIVVASIDTGVAYQHPALVGKYRGNKGDGTFDHNYNWFDPAKVCGNPSLAPCDNNNHGSHTMGTMVGDDGGTNQVGVAPGAKWISAKGCESNNCSDASLLASGQWIVAPTDLNNQNPRPDLAPDVVNNSWGGDPNDPWYADIVNTWIAAGIFPQFSNGNSGTLGCNSSGSPGDYAASYSAGAYDINGAIASFSSRGPGANGLIKPNISAPGVSIRSSIPSGYGSISGTSMASPHVAGTV</sequence>
<keyword evidence="3 5" id="KW-0378">Hydrolase</keyword>
<dbReference type="Proteomes" id="UP001597045">
    <property type="component" value="Unassembled WGS sequence"/>
</dbReference>
<feature type="active site" description="Charge relay system" evidence="5">
    <location>
        <position position="254"/>
    </location>
</feature>
<evidence type="ECO:0000256" key="3">
    <source>
        <dbReference type="ARBA" id="ARBA00022801"/>
    </source>
</evidence>
<dbReference type="PANTHER" id="PTHR43399">
    <property type="entry name" value="SUBTILISIN-RELATED"/>
    <property type="match status" value="1"/>
</dbReference>
<keyword evidence="8" id="KW-1185">Reference proteome</keyword>
<accession>A0ABW3MHH1</accession>
<dbReference type="PRINTS" id="PR00723">
    <property type="entry name" value="SUBTILISIN"/>
</dbReference>
<comment type="caution">
    <text evidence="7">The sequence shown here is derived from an EMBL/GenBank/DDBJ whole genome shotgun (WGS) entry which is preliminary data.</text>
</comment>
<dbReference type="Pfam" id="PF00082">
    <property type="entry name" value="Peptidase_S8"/>
    <property type="match status" value="1"/>
</dbReference>
<dbReference type="InterPro" id="IPR023828">
    <property type="entry name" value="Peptidase_S8_Ser-AS"/>
</dbReference>
<evidence type="ECO:0000313" key="7">
    <source>
        <dbReference type="EMBL" id="MFD1050010.1"/>
    </source>
</evidence>
<feature type="active site" description="Charge relay system" evidence="5">
    <location>
        <position position="82"/>
    </location>
</feature>
<keyword evidence="2 5" id="KW-0645">Protease</keyword>
<dbReference type="InterPro" id="IPR000209">
    <property type="entry name" value="Peptidase_S8/S53_dom"/>
</dbReference>
<evidence type="ECO:0000259" key="6">
    <source>
        <dbReference type="Pfam" id="PF00082"/>
    </source>
</evidence>
<evidence type="ECO:0000256" key="4">
    <source>
        <dbReference type="ARBA" id="ARBA00022825"/>
    </source>
</evidence>
<feature type="active site" description="Charge relay system" evidence="5">
    <location>
        <position position="33"/>
    </location>
</feature>
<dbReference type="InterPro" id="IPR015500">
    <property type="entry name" value="Peptidase_S8_subtilisin-rel"/>
</dbReference>
<evidence type="ECO:0000256" key="1">
    <source>
        <dbReference type="ARBA" id="ARBA00011073"/>
    </source>
</evidence>
<dbReference type="PANTHER" id="PTHR43399:SF4">
    <property type="entry name" value="CELL WALL-ASSOCIATED PROTEASE"/>
    <property type="match status" value="1"/>
</dbReference>
<evidence type="ECO:0000256" key="2">
    <source>
        <dbReference type="ARBA" id="ARBA00022670"/>
    </source>
</evidence>
<feature type="domain" description="Peptidase S8/S53" evidence="6">
    <location>
        <begin position="24"/>
        <end position="263"/>
    </location>
</feature>
<evidence type="ECO:0000256" key="5">
    <source>
        <dbReference type="PROSITE-ProRule" id="PRU01240"/>
    </source>
</evidence>
<keyword evidence="4 5" id="KW-0720">Serine protease</keyword>
<organism evidence="7 8">
    <name type="scientific">Kibdelosporangium lantanae</name>
    <dbReference type="NCBI Taxonomy" id="1497396"/>
    <lineage>
        <taxon>Bacteria</taxon>
        <taxon>Bacillati</taxon>
        <taxon>Actinomycetota</taxon>
        <taxon>Actinomycetes</taxon>
        <taxon>Pseudonocardiales</taxon>
        <taxon>Pseudonocardiaceae</taxon>
        <taxon>Kibdelosporangium</taxon>
    </lineage>
</organism>
<comment type="similarity">
    <text evidence="1 5">Belongs to the peptidase S8 family.</text>
</comment>
<evidence type="ECO:0000313" key="8">
    <source>
        <dbReference type="Proteomes" id="UP001597045"/>
    </source>
</evidence>
<name>A0ABW3MHH1_9PSEU</name>
<protein>
    <submittedName>
        <fullName evidence="7">S8 family serine peptidase</fullName>
    </submittedName>
</protein>
<dbReference type="PROSITE" id="PS00138">
    <property type="entry name" value="SUBTILASE_SER"/>
    <property type="match status" value="1"/>
</dbReference>